<accession>A0A6H2DKM2</accession>
<evidence type="ECO:0000313" key="2">
    <source>
        <dbReference type="EMBL" id="QJB68894.1"/>
    </source>
</evidence>
<dbReference type="EMBL" id="CP051217">
    <property type="protein sequence ID" value="QJB68894.1"/>
    <property type="molecule type" value="Genomic_DNA"/>
</dbReference>
<organism evidence="2 3">
    <name type="scientific">Parasphingorhabdus halotolerans</name>
    <dbReference type="NCBI Taxonomy" id="2725558"/>
    <lineage>
        <taxon>Bacteria</taxon>
        <taxon>Pseudomonadati</taxon>
        <taxon>Pseudomonadota</taxon>
        <taxon>Alphaproteobacteria</taxon>
        <taxon>Sphingomonadales</taxon>
        <taxon>Sphingomonadaceae</taxon>
        <taxon>Parasphingorhabdus</taxon>
    </lineage>
</organism>
<keyword evidence="1" id="KW-0732">Signal</keyword>
<reference evidence="2 3" key="1">
    <citation type="submission" date="2020-04" db="EMBL/GenBank/DDBJ databases">
        <title>Genome sequence for Sphingorhabdus sp. strain M1.</title>
        <authorList>
            <person name="Park S.-J."/>
        </authorList>
    </citation>
    <scope>NUCLEOTIDE SEQUENCE [LARGE SCALE GENOMIC DNA]</scope>
    <source>
        <strain evidence="2 3">JK6</strain>
    </source>
</reference>
<evidence type="ECO:0000256" key="1">
    <source>
        <dbReference type="SAM" id="SignalP"/>
    </source>
</evidence>
<gene>
    <name evidence="2" type="ORF">HF685_06070</name>
</gene>
<protein>
    <submittedName>
        <fullName evidence="2">Uncharacterized protein</fullName>
    </submittedName>
</protein>
<feature type="signal peptide" evidence="1">
    <location>
        <begin position="1"/>
        <end position="21"/>
    </location>
</feature>
<dbReference type="KEGG" id="phao:HF685_06070"/>
<sequence length="141" mass="15649">MRSSIKYIVALPMFLGLAAPAAMSESEQIELTERQQTKLDARLAGRTPGKPVSCITRWDQKHMTVISDDIILFGQRRNSQTIYVNKPYLGCNSADKHSLVTRSYSNGLCKGDMVVVTDLQTQADVGSCVWSEFVPYTKDAS</sequence>
<evidence type="ECO:0000313" key="3">
    <source>
        <dbReference type="Proteomes" id="UP000501600"/>
    </source>
</evidence>
<proteinExistence type="predicted"/>
<keyword evidence="3" id="KW-1185">Reference proteome</keyword>
<dbReference type="AlphaFoldDB" id="A0A6H2DKM2"/>
<dbReference type="RefSeq" id="WP_168818736.1">
    <property type="nucleotide sequence ID" value="NZ_CP051217.1"/>
</dbReference>
<name>A0A6H2DKM2_9SPHN</name>
<feature type="chain" id="PRO_5026248396" evidence="1">
    <location>
        <begin position="22"/>
        <end position="141"/>
    </location>
</feature>
<dbReference type="Proteomes" id="UP000501600">
    <property type="component" value="Chromosome"/>
</dbReference>